<comment type="caution">
    <text evidence="3">The sequence shown here is derived from an EMBL/GenBank/DDBJ whole genome shotgun (WGS) entry which is preliminary data.</text>
</comment>
<feature type="chain" id="PRO_5045964529" evidence="1">
    <location>
        <begin position="26"/>
        <end position="557"/>
    </location>
</feature>
<dbReference type="SUPFAM" id="SSF56601">
    <property type="entry name" value="beta-lactamase/transpeptidase-like"/>
    <property type="match status" value="1"/>
</dbReference>
<dbReference type="InterPro" id="IPR012338">
    <property type="entry name" value="Beta-lactam/transpept-like"/>
</dbReference>
<keyword evidence="1" id="KW-0732">Signal</keyword>
<evidence type="ECO:0000256" key="1">
    <source>
        <dbReference type="SAM" id="SignalP"/>
    </source>
</evidence>
<dbReference type="Proteomes" id="UP001549313">
    <property type="component" value="Unassembled WGS sequence"/>
</dbReference>
<sequence length="557" mass="59048">MRPIIAAAALSCLLAGAGYAPPAQAQPTPLDLDAALSFIDPAGPGCVAGVALSGKPATIIARGQAELEHAAPLTPESILETGSLAKQFTAAAVVLLAQDGKLSLDDDIRRYLPETPDYGTPITIRHLLNHTSGLREQWSLLALTGNGPGQQVHANAMILDLISRQKSLNFTPGAEFLYTNTNYVLAAIIVERVSGDSLQAFTSRRLFKPLGMDHTLWREDFRRVTPGRADAYAPTETGFVANMPFTNVYGNGGLLTTVGDLLRWNAFLDRPSVLPDGEALATALQTVGQLSNGAPLGYGLGLEVVDDHGRRLVSHSGSTAGYKTWLGRYPDQGVSVALMCNNGGIDPTAMGEGIARQALLALGRAPAAEAPVPALTAAATVRTPQSELLAYEGLFRDPVRGDLVRLAAVDGRLTMTRGGSQTLTPLDKDRFQAADGGLVGFTRRTDGEVGFNLTRGGVVQTFVAVRPPAVDTALADYVGTYFSPELDTSITVALQDGVLVMHQRFAVEWPLAPSFADAFTTRLRGVTTFVFARDAEGRVTGFGAWAGGARNIVFVRR</sequence>
<reference evidence="3 4" key="1">
    <citation type="submission" date="2024-06" db="EMBL/GenBank/DDBJ databases">
        <title>Sorghum-associated microbial communities from plants grown in Nebraska, USA.</title>
        <authorList>
            <person name="Schachtman D."/>
        </authorList>
    </citation>
    <scope>NUCLEOTIDE SEQUENCE [LARGE SCALE GENOMIC DNA]</scope>
    <source>
        <strain evidence="3 4">2814</strain>
    </source>
</reference>
<proteinExistence type="predicted"/>
<evidence type="ECO:0000259" key="2">
    <source>
        <dbReference type="Pfam" id="PF00144"/>
    </source>
</evidence>
<accession>A0ABV2RFH2</accession>
<gene>
    <name evidence="3" type="ORF">ABIE19_003297</name>
</gene>
<dbReference type="EMBL" id="JBEPTF010000006">
    <property type="protein sequence ID" value="MET4685346.1"/>
    <property type="molecule type" value="Genomic_DNA"/>
</dbReference>
<feature type="domain" description="Beta-lactamase-related" evidence="2">
    <location>
        <begin position="44"/>
        <end position="345"/>
    </location>
</feature>
<evidence type="ECO:0000313" key="4">
    <source>
        <dbReference type="Proteomes" id="UP001549313"/>
    </source>
</evidence>
<dbReference type="Gene3D" id="3.40.710.10">
    <property type="entry name" value="DD-peptidase/beta-lactamase superfamily"/>
    <property type="match status" value="1"/>
</dbReference>
<dbReference type="InterPro" id="IPR001466">
    <property type="entry name" value="Beta-lactam-related"/>
</dbReference>
<organism evidence="3 4">
    <name type="scientific">Brevundimonas faecalis</name>
    <dbReference type="NCBI Taxonomy" id="947378"/>
    <lineage>
        <taxon>Bacteria</taxon>
        <taxon>Pseudomonadati</taxon>
        <taxon>Pseudomonadota</taxon>
        <taxon>Alphaproteobacteria</taxon>
        <taxon>Caulobacterales</taxon>
        <taxon>Caulobacteraceae</taxon>
        <taxon>Brevundimonas</taxon>
    </lineage>
</organism>
<protein>
    <submittedName>
        <fullName evidence="3">CubicO group peptidase (Beta-lactamase class C family)</fullName>
    </submittedName>
</protein>
<evidence type="ECO:0000313" key="3">
    <source>
        <dbReference type="EMBL" id="MET4685346.1"/>
    </source>
</evidence>
<dbReference type="PANTHER" id="PTHR46825">
    <property type="entry name" value="D-ALANYL-D-ALANINE-CARBOXYPEPTIDASE/ENDOPEPTIDASE AMPH"/>
    <property type="match status" value="1"/>
</dbReference>
<feature type="signal peptide" evidence="1">
    <location>
        <begin position="1"/>
        <end position="25"/>
    </location>
</feature>
<dbReference type="InterPro" id="IPR050491">
    <property type="entry name" value="AmpC-like"/>
</dbReference>
<dbReference type="RefSeq" id="WP_354090310.1">
    <property type="nucleotide sequence ID" value="NZ_JBEPTF010000006.1"/>
</dbReference>
<dbReference type="Pfam" id="PF00144">
    <property type="entry name" value="Beta-lactamase"/>
    <property type="match status" value="1"/>
</dbReference>
<name>A0ABV2RFH2_9CAUL</name>
<keyword evidence="4" id="KW-1185">Reference proteome</keyword>
<dbReference type="PANTHER" id="PTHR46825:SF9">
    <property type="entry name" value="BETA-LACTAMASE-RELATED DOMAIN-CONTAINING PROTEIN"/>
    <property type="match status" value="1"/>
</dbReference>